<evidence type="ECO:0000313" key="3">
    <source>
        <dbReference type="Proteomes" id="UP000063781"/>
    </source>
</evidence>
<reference evidence="2 3" key="1">
    <citation type="submission" date="2015-10" db="EMBL/GenBank/DDBJ databases">
        <title>Erysipelothrix larvae sp. LV19 isolated from the larval gut of the rhinoceros beetle, Trypoxylus dichotomus.</title>
        <authorList>
            <person name="Lim S."/>
            <person name="Kim B.-C."/>
        </authorList>
    </citation>
    <scope>NUCLEOTIDE SEQUENCE [LARGE SCALE GENOMIC DNA]</scope>
    <source>
        <strain evidence="2 3">LV19</strain>
    </source>
</reference>
<evidence type="ECO:0000313" key="2">
    <source>
        <dbReference type="EMBL" id="AMC93841.1"/>
    </source>
</evidence>
<name>A0A109UH98_9FIRM</name>
<dbReference type="InterPro" id="IPR029442">
    <property type="entry name" value="GyrI-like"/>
</dbReference>
<organism evidence="2 3">
    <name type="scientific">Erysipelothrix larvae</name>
    <dbReference type="NCBI Taxonomy" id="1514105"/>
    <lineage>
        <taxon>Bacteria</taxon>
        <taxon>Bacillati</taxon>
        <taxon>Bacillota</taxon>
        <taxon>Erysipelotrichia</taxon>
        <taxon>Erysipelotrichales</taxon>
        <taxon>Erysipelotrichaceae</taxon>
        <taxon>Erysipelothrix</taxon>
    </lineage>
</organism>
<sequence length="159" mass="18271">MNEPHIRIEEDISLKLIYIRFKGSYAAFRKHSRAMFNTLFEYAKKHDLIIEGETKVLTLYHDNPFITHGDNLRTSVAMTIPSTAVIDETNEISTLTLSGKFCVGTFDLKLNEYGLAWNTMIDIWTSYPVRDALPFELYVTEPPRNFKGSSSVDIYVPIQ</sequence>
<dbReference type="Pfam" id="PF06445">
    <property type="entry name" value="GyrI-like"/>
    <property type="match status" value="1"/>
</dbReference>
<dbReference type="KEGG" id="erl:AOC36_07540"/>
<dbReference type="Proteomes" id="UP000063781">
    <property type="component" value="Chromosome"/>
</dbReference>
<keyword evidence="3" id="KW-1185">Reference proteome</keyword>
<dbReference type="RefSeq" id="WP_067633001.1">
    <property type="nucleotide sequence ID" value="NZ_CP013213.1"/>
</dbReference>
<dbReference type="Gene3D" id="3.20.80.10">
    <property type="entry name" value="Regulatory factor, effector binding domain"/>
    <property type="match status" value="1"/>
</dbReference>
<proteinExistence type="predicted"/>
<dbReference type="STRING" id="1514105.AOC36_07540"/>
<dbReference type="InterPro" id="IPR011256">
    <property type="entry name" value="Reg_factor_effector_dom_sf"/>
</dbReference>
<gene>
    <name evidence="2" type="ORF">AOC36_07540</name>
</gene>
<dbReference type="InterPro" id="IPR010499">
    <property type="entry name" value="AraC_E-bd"/>
</dbReference>
<protein>
    <submittedName>
        <fullName evidence="2">AraC family transcriptional regulator</fullName>
    </submittedName>
</protein>
<feature type="domain" description="AraC effector-binding" evidence="1">
    <location>
        <begin position="4"/>
        <end position="159"/>
    </location>
</feature>
<dbReference type="SMART" id="SM00871">
    <property type="entry name" value="AraC_E_bind"/>
    <property type="match status" value="1"/>
</dbReference>
<dbReference type="EMBL" id="CP013213">
    <property type="protein sequence ID" value="AMC93841.1"/>
    <property type="molecule type" value="Genomic_DNA"/>
</dbReference>
<dbReference type="AlphaFoldDB" id="A0A109UH98"/>
<dbReference type="SUPFAM" id="SSF55136">
    <property type="entry name" value="Probable bacterial effector-binding domain"/>
    <property type="match status" value="1"/>
</dbReference>
<dbReference type="OrthoDB" id="8365150at2"/>
<accession>A0A109UH98</accession>
<dbReference type="PANTHER" id="PTHR40055">
    <property type="entry name" value="TRANSCRIPTIONAL REGULATOR YGIV-RELATED"/>
    <property type="match status" value="1"/>
</dbReference>
<dbReference type="PANTHER" id="PTHR40055:SF1">
    <property type="entry name" value="TRANSCRIPTIONAL REGULATOR YGIV-RELATED"/>
    <property type="match status" value="1"/>
</dbReference>
<evidence type="ECO:0000259" key="1">
    <source>
        <dbReference type="SMART" id="SM00871"/>
    </source>
</evidence>
<dbReference type="InterPro" id="IPR050908">
    <property type="entry name" value="SmbC-like"/>
</dbReference>